<name>A0A2R6QXI9_9APHY</name>
<evidence type="ECO:0000313" key="1">
    <source>
        <dbReference type="EMBL" id="PSS16474.1"/>
    </source>
</evidence>
<gene>
    <name evidence="1" type="ORF">PHLCEN_2v3249</name>
</gene>
<dbReference type="AlphaFoldDB" id="A0A2R6QXI9"/>
<dbReference type="EMBL" id="MLYV02000300">
    <property type="protein sequence ID" value="PSS16474.1"/>
    <property type="molecule type" value="Genomic_DNA"/>
</dbReference>
<accession>A0A2R6QXI9</accession>
<sequence length="54" mass="6039">MTLIRASGGMWEVTTGSAGEAVLELYSEDKIRGDCKMQLSETPCTFIFKWLYSS</sequence>
<organism evidence="1 2">
    <name type="scientific">Hermanssonia centrifuga</name>
    <dbReference type="NCBI Taxonomy" id="98765"/>
    <lineage>
        <taxon>Eukaryota</taxon>
        <taxon>Fungi</taxon>
        <taxon>Dikarya</taxon>
        <taxon>Basidiomycota</taxon>
        <taxon>Agaricomycotina</taxon>
        <taxon>Agaricomycetes</taxon>
        <taxon>Polyporales</taxon>
        <taxon>Meruliaceae</taxon>
        <taxon>Hermanssonia</taxon>
    </lineage>
</organism>
<reference evidence="1 2" key="1">
    <citation type="submission" date="2018-02" db="EMBL/GenBank/DDBJ databases">
        <title>Genome sequence of the basidiomycete white-rot fungus Phlebia centrifuga.</title>
        <authorList>
            <person name="Granchi Z."/>
            <person name="Peng M."/>
            <person name="de Vries R.P."/>
            <person name="Hilden K."/>
            <person name="Makela M.R."/>
            <person name="Grigoriev I."/>
            <person name="Riley R."/>
        </authorList>
    </citation>
    <scope>NUCLEOTIDE SEQUENCE [LARGE SCALE GENOMIC DNA]</scope>
    <source>
        <strain evidence="1 2">FBCC195</strain>
    </source>
</reference>
<keyword evidence="2" id="KW-1185">Reference proteome</keyword>
<protein>
    <submittedName>
        <fullName evidence="1">Uncharacterized protein</fullName>
    </submittedName>
</protein>
<evidence type="ECO:0000313" key="2">
    <source>
        <dbReference type="Proteomes" id="UP000186601"/>
    </source>
</evidence>
<proteinExistence type="predicted"/>
<comment type="caution">
    <text evidence="1">The sequence shown here is derived from an EMBL/GenBank/DDBJ whole genome shotgun (WGS) entry which is preliminary data.</text>
</comment>
<dbReference type="Proteomes" id="UP000186601">
    <property type="component" value="Unassembled WGS sequence"/>
</dbReference>